<organism evidence="1 2">
    <name type="scientific">Georgenia daeguensis</name>
    <dbReference type="NCBI Taxonomy" id="908355"/>
    <lineage>
        <taxon>Bacteria</taxon>
        <taxon>Bacillati</taxon>
        <taxon>Actinomycetota</taxon>
        <taxon>Actinomycetes</taxon>
        <taxon>Micrococcales</taxon>
        <taxon>Bogoriellaceae</taxon>
        <taxon>Georgenia</taxon>
    </lineage>
</organism>
<gene>
    <name evidence="1" type="ORF">GCM10022262_20490</name>
</gene>
<accession>A0ABP8EUQ7</accession>
<dbReference type="EMBL" id="BAABBA010000009">
    <property type="protein sequence ID" value="GAA4287690.1"/>
    <property type="molecule type" value="Genomic_DNA"/>
</dbReference>
<keyword evidence="2" id="KW-1185">Reference proteome</keyword>
<evidence type="ECO:0000313" key="2">
    <source>
        <dbReference type="Proteomes" id="UP001499841"/>
    </source>
</evidence>
<evidence type="ECO:0008006" key="3">
    <source>
        <dbReference type="Google" id="ProtNLM"/>
    </source>
</evidence>
<reference evidence="2" key="1">
    <citation type="journal article" date="2019" name="Int. J. Syst. Evol. Microbiol.">
        <title>The Global Catalogue of Microorganisms (GCM) 10K type strain sequencing project: providing services to taxonomists for standard genome sequencing and annotation.</title>
        <authorList>
            <consortium name="The Broad Institute Genomics Platform"/>
            <consortium name="The Broad Institute Genome Sequencing Center for Infectious Disease"/>
            <person name="Wu L."/>
            <person name="Ma J."/>
        </authorList>
    </citation>
    <scope>NUCLEOTIDE SEQUENCE [LARGE SCALE GENOMIC DNA]</scope>
    <source>
        <strain evidence="2">JCM 17459</strain>
    </source>
</reference>
<protein>
    <recommendedName>
        <fullName evidence="3">Transcriptional regulator, AbiEi antitoxin, Type IV TA system</fullName>
    </recommendedName>
</protein>
<evidence type="ECO:0000313" key="1">
    <source>
        <dbReference type="EMBL" id="GAA4287690.1"/>
    </source>
</evidence>
<dbReference type="Proteomes" id="UP001499841">
    <property type="component" value="Unassembled WGS sequence"/>
</dbReference>
<name>A0ABP8EUQ7_9MICO</name>
<proteinExistence type="predicted"/>
<sequence>MPPPIPGPRDVPALVMSRDIGSSAARTGTRSGELIRVRPGAYIEGPLPAAAWAARETVALAHAAAVVRQLSTPVVLSHESAALLHGCWVPGLDGTTHVLQRSMPSQPGADAISRHHSRRLPPEDITEVHGLPVTSLERTVTDCALTLTPRRALAIADSGLRVLARPDRFERAASAARLEAARARLKARLENLRGARGVVGARAVVEHADGFSESPGETDLRWIAVSRGLPRPTAQLRIDTEEESFYVDLGWILDAEAGSGAVSRLVAAEFDGAGKYAASSPWPDAGPDGRTSLYAEKIREDAIRGTGVTFHRFVNHHLRNADAAFSRLCQGFPPSVLASLAPVQGLIRRPSRRQGH</sequence>
<comment type="caution">
    <text evidence="1">The sequence shown here is derived from an EMBL/GenBank/DDBJ whole genome shotgun (WGS) entry which is preliminary data.</text>
</comment>